<keyword evidence="2" id="KW-1185">Reference proteome</keyword>
<sequence>MESGFFNRLYILLPILLVVLALQSSHCQWFFDGMGNYGPSLSVGSGGTSNSVMMSQGGNGYPLLIPTTL</sequence>
<dbReference type="WBParaSite" id="jg6399">
    <property type="protein sequence ID" value="jg6399"/>
    <property type="gene ID" value="jg6399"/>
</dbReference>
<feature type="chain" id="PRO_5036949482" evidence="1">
    <location>
        <begin position="28"/>
        <end position="69"/>
    </location>
</feature>
<dbReference type="Proteomes" id="UP000887574">
    <property type="component" value="Unplaced"/>
</dbReference>
<evidence type="ECO:0000313" key="2">
    <source>
        <dbReference type="Proteomes" id="UP000887574"/>
    </source>
</evidence>
<protein>
    <submittedName>
        <fullName evidence="3">Uncharacterized protein</fullName>
    </submittedName>
</protein>
<keyword evidence="1" id="KW-0732">Signal</keyword>
<dbReference type="AlphaFoldDB" id="A0A915EIZ7"/>
<reference evidence="3" key="1">
    <citation type="submission" date="2022-11" db="UniProtKB">
        <authorList>
            <consortium name="WormBaseParasite"/>
        </authorList>
    </citation>
    <scope>IDENTIFICATION</scope>
</reference>
<proteinExistence type="predicted"/>
<evidence type="ECO:0000313" key="3">
    <source>
        <dbReference type="WBParaSite" id="jg6399"/>
    </source>
</evidence>
<organism evidence="2 3">
    <name type="scientific">Ditylenchus dipsaci</name>
    <dbReference type="NCBI Taxonomy" id="166011"/>
    <lineage>
        <taxon>Eukaryota</taxon>
        <taxon>Metazoa</taxon>
        <taxon>Ecdysozoa</taxon>
        <taxon>Nematoda</taxon>
        <taxon>Chromadorea</taxon>
        <taxon>Rhabditida</taxon>
        <taxon>Tylenchina</taxon>
        <taxon>Tylenchomorpha</taxon>
        <taxon>Sphaerularioidea</taxon>
        <taxon>Anguinidae</taxon>
        <taxon>Anguininae</taxon>
        <taxon>Ditylenchus</taxon>
    </lineage>
</organism>
<feature type="signal peptide" evidence="1">
    <location>
        <begin position="1"/>
        <end position="27"/>
    </location>
</feature>
<name>A0A915EIZ7_9BILA</name>
<accession>A0A915EIZ7</accession>
<evidence type="ECO:0000256" key="1">
    <source>
        <dbReference type="SAM" id="SignalP"/>
    </source>
</evidence>